<dbReference type="RefSeq" id="WP_143895322.1">
    <property type="nucleotide sequence ID" value="NZ_VJND01000008.1"/>
</dbReference>
<evidence type="ECO:0000259" key="5">
    <source>
        <dbReference type="Pfam" id="PF01625"/>
    </source>
</evidence>
<comment type="caution">
    <text evidence="6">The sequence shown here is derived from an EMBL/GenBank/DDBJ whole genome shotgun (WGS) entry which is preliminary data.</text>
</comment>
<dbReference type="AlphaFoldDB" id="A0A554WP02"/>
<dbReference type="InterPro" id="IPR036509">
    <property type="entry name" value="Met_Sox_Rdtase_MsrA_sf"/>
</dbReference>
<dbReference type="SUPFAM" id="SSF55068">
    <property type="entry name" value="Peptide methionine sulfoxide reductase"/>
    <property type="match status" value="1"/>
</dbReference>
<dbReference type="Proteomes" id="UP000320225">
    <property type="component" value="Unassembled WGS sequence"/>
</dbReference>
<dbReference type="PANTHER" id="PTHR43774:SF1">
    <property type="entry name" value="PEPTIDE METHIONINE SULFOXIDE REDUCTASE MSRA 2"/>
    <property type="match status" value="1"/>
</dbReference>
<accession>A0A554WP02</accession>
<dbReference type="Pfam" id="PF01625">
    <property type="entry name" value="PMSR"/>
    <property type="match status" value="1"/>
</dbReference>
<name>A0A554WP02_9BURK</name>
<dbReference type="HAMAP" id="MF_01401">
    <property type="entry name" value="MsrA"/>
    <property type="match status" value="1"/>
</dbReference>
<comment type="catalytic activity">
    <reaction evidence="3 4">
        <text>[thioredoxin]-disulfide + L-methionine + H2O = L-methionine (S)-S-oxide + [thioredoxin]-dithiol</text>
        <dbReference type="Rhea" id="RHEA:19993"/>
        <dbReference type="Rhea" id="RHEA-COMP:10698"/>
        <dbReference type="Rhea" id="RHEA-COMP:10700"/>
        <dbReference type="ChEBI" id="CHEBI:15377"/>
        <dbReference type="ChEBI" id="CHEBI:29950"/>
        <dbReference type="ChEBI" id="CHEBI:50058"/>
        <dbReference type="ChEBI" id="CHEBI:57844"/>
        <dbReference type="ChEBI" id="CHEBI:58772"/>
        <dbReference type="EC" id="1.8.4.11"/>
    </reaction>
</comment>
<dbReference type="GO" id="GO:0033744">
    <property type="term" value="F:L-methionine:thioredoxin-disulfide S-oxidoreductase activity"/>
    <property type="evidence" value="ECO:0007669"/>
    <property type="project" value="RHEA"/>
</dbReference>
<keyword evidence="1 4" id="KW-0560">Oxidoreductase</keyword>
<comment type="catalytic activity">
    <reaction evidence="2 4">
        <text>L-methionyl-[protein] + [thioredoxin]-disulfide + H2O = L-methionyl-(S)-S-oxide-[protein] + [thioredoxin]-dithiol</text>
        <dbReference type="Rhea" id="RHEA:14217"/>
        <dbReference type="Rhea" id="RHEA-COMP:10698"/>
        <dbReference type="Rhea" id="RHEA-COMP:10700"/>
        <dbReference type="Rhea" id="RHEA-COMP:12313"/>
        <dbReference type="Rhea" id="RHEA-COMP:12315"/>
        <dbReference type="ChEBI" id="CHEBI:15377"/>
        <dbReference type="ChEBI" id="CHEBI:16044"/>
        <dbReference type="ChEBI" id="CHEBI:29950"/>
        <dbReference type="ChEBI" id="CHEBI:44120"/>
        <dbReference type="ChEBI" id="CHEBI:50058"/>
        <dbReference type="EC" id="1.8.4.11"/>
    </reaction>
</comment>
<dbReference type="PANTHER" id="PTHR43774">
    <property type="entry name" value="PEPTIDE METHIONINE SULFOXIDE REDUCTASE"/>
    <property type="match status" value="1"/>
</dbReference>
<proteinExistence type="inferred from homology"/>
<feature type="active site" evidence="4">
    <location>
        <position position="12"/>
    </location>
</feature>
<evidence type="ECO:0000256" key="4">
    <source>
        <dbReference type="HAMAP-Rule" id="MF_01401"/>
    </source>
</evidence>
<comment type="similarity">
    <text evidence="4">Belongs to the MsrA Met sulfoxide reductase family.</text>
</comment>
<dbReference type="Gene3D" id="3.30.1060.10">
    <property type="entry name" value="Peptide methionine sulphoxide reductase MsrA"/>
    <property type="match status" value="1"/>
</dbReference>
<dbReference type="EC" id="1.8.4.11" evidence="4"/>
<evidence type="ECO:0000256" key="1">
    <source>
        <dbReference type="ARBA" id="ARBA00023002"/>
    </source>
</evidence>
<keyword evidence="7" id="KW-1185">Reference proteome</keyword>
<organism evidence="6 7">
    <name type="scientific">Tepidimonas sediminis</name>
    <dbReference type="NCBI Taxonomy" id="2588941"/>
    <lineage>
        <taxon>Bacteria</taxon>
        <taxon>Pseudomonadati</taxon>
        <taxon>Pseudomonadota</taxon>
        <taxon>Betaproteobacteria</taxon>
        <taxon>Burkholderiales</taxon>
        <taxon>Tepidimonas</taxon>
    </lineage>
</organism>
<protein>
    <recommendedName>
        <fullName evidence="4">Peptide methionine sulfoxide reductase MsrA</fullName>
        <shortName evidence="4">Protein-methionine-S-oxide reductase</shortName>
        <ecNumber evidence="4">1.8.4.11</ecNumber>
    </recommendedName>
    <alternativeName>
        <fullName evidence="4">Peptide-methionine (S)-S-oxide reductase</fullName>
        <shortName evidence="4">Peptide Met(O) reductase</shortName>
    </alternativeName>
</protein>
<sequence length="180" mass="19834">MDIDEIVLAGGCFWCTQAVFDRVRGVRRTECGYANGCVERPTYDLVCTGATGCAEAVRLAFDPVEIGLETLLAIFFATHDPTTPDRQGADVGPQYRSGIYWTRPAQAAAALRVMADLAAQRVFDAPIVTELQPLRRFTPAEPEHQGYFDRHPWAGYCQAVIAPKLARLRADFAERLRAGA</sequence>
<dbReference type="OrthoDB" id="4174719at2"/>
<dbReference type="EMBL" id="VJND01000008">
    <property type="protein sequence ID" value="TSE25303.1"/>
    <property type="molecule type" value="Genomic_DNA"/>
</dbReference>
<gene>
    <name evidence="4 6" type="primary">msrA</name>
    <name evidence="6" type="ORF">Tsedi_01552</name>
</gene>
<comment type="function">
    <text evidence="4">Has an important function as a repair enzyme for proteins that have been inactivated by oxidation. Catalyzes the reversible oxidation-reduction of methionine sulfoxide in proteins to methionine.</text>
</comment>
<dbReference type="NCBIfam" id="TIGR00401">
    <property type="entry name" value="msrA"/>
    <property type="match status" value="1"/>
</dbReference>
<evidence type="ECO:0000313" key="7">
    <source>
        <dbReference type="Proteomes" id="UP000320225"/>
    </source>
</evidence>
<evidence type="ECO:0000256" key="2">
    <source>
        <dbReference type="ARBA" id="ARBA00047806"/>
    </source>
</evidence>
<evidence type="ECO:0000256" key="3">
    <source>
        <dbReference type="ARBA" id="ARBA00048782"/>
    </source>
</evidence>
<evidence type="ECO:0000313" key="6">
    <source>
        <dbReference type="EMBL" id="TSE25303.1"/>
    </source>
</evidence>
<reference evidence="6 7" key="1">
    <citation type="submission" date="2019-07" db="EMBL/GenBank/DDBJ databases">
        <title>Tepidimonas sediminis YIM 72259 draft genome.</title>
        <authorList>
            <person name="Da Costa M.S."/>
            <person name="Froufe H.J.C."/>
            <person name="Egas C."/>
            <person name="Albuquerque L."/>
        </authorList>
    </citation>
    <scope>NUCLEOTIDE SEQUENCE [LARGE SCALE GENOMIC DNA]</scope>
    <source>
        <strain evidence="6 7">YIM 72259</strain>
    </source>
</reference>
<dbReference type="InterPro" id="IPR002569">
    <property type="entry name" value="Met_Sox_Rdtase_MsrA_dom"/>
</dbReference>
<dbReference type="GO" id="GO:0008113">
    <property type="term" value="F:peptide-methionine (S)-S-oxide reductase activity"/>
    <property type="evidence" value="ECO:0007669"/>
    <property type="project" value="UniProtKB-UniRule"/>
</dbReference>
<feature type="domain" description="Peptide methionine sulphoxide reductase MsrA" evidence="5">
    <location>
        <begin position="5"/>
        <end position="158"/>
    </location>
</feature>